<dbReference type="AlphaFoldDB" id="A0A0F9A467"/>
<accession>A0A0F9A467</accession>
<dbReference type="PANTHER" id="PTHR30295">
    <property type="entry name" value="BACTERIOFERRITIN"/>
    <property type="match status" value="1"/>
</dbReference>
<dbReference type="GO" id="GO:0005829">
    <property type="term" value="C:cytosol"/>
    <property type="evidence" value="ECO:0007669"/>
    <property type="project" value="TreeGrafter"/>
</dbReference>
<sequence length="113" mass="13064">MGKQTKAIISMNLKTVITELNKALADEFLAAYQYWIGSKVVQGYFRNNVQKELLNHSQDEFKHAEMLTDRILQLDGTPILDPKDWYKLTVCGFKAPKNYDSIEILKQNLQGER</sequence>
<name>A0A0F9A467_9ZZZZ</name>
<reference evidence="4" key="1">
    <citation type="journal article" date="2015" name="Nature">
        <title>Complex archaea that bridge the gap between prokaryotes and eukaryotes.</title>
        <authorList>
            <person name="Spang A."/>
            <person name="Saw J.H."/>
            <person name="Jorgensen S.L."/>
            <person name="Zaremba-Niedzwiedzka K."/>
            <person name="Martijn J."/>
            <person name="Lind A.E."/>
            <person name="van Eijk R."/>
            <person name="Schleper C."/>
            <person name="Guy L."/>
            <person name="Ettema T.J."/>
        </authorList>
    </citation>
    <scope>NUCLEOTIDE SEQUENCE</scope>
</reference>
<dbReference type="SUPFAM" id="SSF47240">
    <property type="entry name" value="Ferritin-like"/>
    <property type="match status" value="1"/>
</dbReference>
<dbReference type="PANTHER" id="PTHR30295:SF1">
    <property type="entry name" value="DNA PROTECTION DURING STARVATION PROTEIN"/>
    <property type="match status" value="1"/>
</dbReference>
<dbReference type="InterPro" id="IPR009078">
    <property type="entry name" value="Ferritin-like_SF"/>
</dbReference>
<dbReference type="GO" id="GO:0008199">
    <property type="term" value="F:ferric iron binding"/>
    <property type="evidence" value="ECO:0007669"/>
    <property type="project" value="InterPro"/>
</dbReference>
<dbReference type="GO" id="GO:0006879">
    <property type="term" value="P:intracellular iron ion homeostasis"/>
    <property type="evidence" value="ECO:0007669"/>
    <property type="project" value="UniProtKB-KW"/>
</dbReference>
<dbReference type="InterPro" id="IPR012347">
    <property type="entry name" value="Ferritin-like"/>
</dbReference>
<protein>
    <recommendedName>
        <fullName evidence="3">Ferritin-like diiron domain-containing protein</fullName>
    </recommendedName>
</protein>
<evidence type="ECO:0000313" key="4">
    <source>
        <dbReference type="EMBL" id="KKK92955.1"/>
    </source>
</evidence>
<dbReference type="InterPro" id="IPR009040">
    <property type="entry name" value="Ferritin-like_diiron"/>
</dbReference>
<dbReference type="EMBL" id="LAZR01047980">
    <property type="protein sequence ID" value="KKK92955.1"/>
    <property type="molecule type" value="Genomic_DNA"/>
</dbReference>
<evidence type="ECO:0000256" key="2">
    <source>
        <dbReference type="ARBA" id="ARBA00023004"/>
    </source>
</evidence>
<feature type="non-terminal residue" evidence="4">
    <location>
        <position position="113"/>
    </location>
</feature>
<proteinExistence type="predicted"/>
<dbReference type="GO" id="GO:0020037">
    <property type="term" value="F:heme binding"/>
    <property type="evidence" value="ECO:0007669"/>
    <property type="project" value="TreeGrafter"/>
</dbReference>
<dbReference type="Pfam" id="PF00210">
    <property type="entry name" value="Ferritin"/>
    <property type="match status" value="1"/>
</dbReference>
<dbReference type="InterPro" id="IPR002024">
    <property type="entry name" value="Bacterioferritin"/>
</dbReference>
<dbReference type="GO" id="GO:0006826">
    <property type="term" value="P:iron ion transport"/>
    <property type="evidence" value="ECO:0007669"/>
    <property type="project" value="InterPro"/>
</dbReference>
<dbReference type="InterPro" id="IPR008331">
    <property type="entry name" value="Ferritin_DPS_dom"/>
</dbReference>
<dbReference type="PROSITE" id="PS50905">
    <property type="entry name" value="FERRITIN_LIKE"/>
    <property type="match status" value="1"/>
</dbReference>
<evidence type="ECO:0000259" key="3">
    <source>
        <dbReference type="PROSITE" id="PS50905"/>
    </source>
</evidence>
<evidence type="ECO:0000256" key="1">
    <source>
        <dbReference type="ARBA" id="ARBA00022434"/>
    </source>
</evidence>
<comment type="caution">
    <text evidence="4">The sequence shown here is derived from an EMBL/GenBank/DDBJ whole genome shotgun (WGS) entry which is preliminary data.</text>
</comment>
<organism evidence="4">
    <name type="scientific">marine sediment metagenome</name>
    <dbReference type="NCBI Taxonomy" id="412755"/>
    <lineage>
        <taxon>unclassified sequences</taxon>
        <taxon>metagenomes</taxon>
        <taxon>ecological metagenomes</taxon>
    </lineage>
</organism>
<keyword evidence="1" id="KW-0409">Iron storage</keyword>
<dbReference type="Gene3D" id="1.20.1260.10">
    <property type="match status" value="1"/>
</dbReference>
<dbReference type="PRINTS" id="PR00601">
    <property type="entry name" value="BACFERRITIN"/>
</dbReference>
<dbReference type="GO" id="GO:0004322">
    <property type="term" value="F:ferroxidase activity"/>
    <property type="evidence" value="ECO:0007669"/>
    <property type="project" value="TreeGrafter"/>
</dbReference>
<gene>
    <name evidence="4" type="ORF">LCGC14_2697690</name>
</gene>
<feature type="domain" description="Ferritin-like diiron" evidence="3">
    <location>
        <begin position="10"/>
        <end position="113"/>
    </location>
</feature>
<keyword evidence="2" id="KW-0408">Iron</keyword>